<reference evidence="1" key="1">
    <citation type="submission" date="2018-05" db="EMBL/GenBank/DDBJ databases">
        <authorList>
            <person name="Lanie J.A."/>
            <person name="Ng W.-L."/>
            <person name="Kazmierczak K.M."/>
            <person name="Andrzejewski T.M."/>
            <person name="Davidsen T.M."/>
            <person name="Wayne K.J."/>
            <person name="Tettelin H."/>
            <person name="Glass J.I."/>
            <person name="Rusch D."/>
            <person name="Podicherti R."/>
            <person name="Tsui H.-C.T."/>
            <person name="Winkler M.E."/>
        </authorList>
    </citation>
    <scope>NUCLEOTIDE SEQUENCE</scope>
</reference>
<accession>A0A382CMR7</accession>
<organism evidence="1">
    <name type="scientific">marine metagenome</name>
    <dbReference type="NCBI Taxonomy" id="408172"/>
    <lineage>
        <taxon>unclassified sequences</taxon>
        <taxon>metagenomes</taxon>
        <taxon>ecological metagenomes</taxon>
    </lineage>
</organism>
<dbReference type="AlphaFoldDB" id="A0A382CMR7"/>
<evidence type="ECO:0000313" key="1">
    <source>
        <dbReference type="EMBL" id="SVB27134.1"/>
    </source>
</evidence>
<proteinExistence type="predicted"/>
<protein>
    <submittedName>
        <fullName evidence="1">Uncharacterized protein</fullName>
    </submittedName>
</protein>
<dbReference type="EMBL" id="UINC01035162">
    <property type="protein sequence ID" value="SVB27134.1"/>
    <property type="molecule type" value="Genomic_DNA"/>
</dbReference>
<sequence>MLGEIRELFLRTLKEHPEILEKMEKEESDEKTRALVRMILNEIHNDPEYSGVNH</sequence>
<name>A0A382CMR7_9ZZZZ</name>
<gene>
    <name evidence="1" type="ORF">METZ01_LOCUS179988</name>
</gene>